<reference evidence="2 3" key="1">
    <citation type="submission" date="2018-10" db="EMBL/GenBank/DDBJ databases">
        <title>Xanthobacter tagetidis genome sequencing and assembly.</title>
        <authorList>
            <person name="Maclea K.S."/>
            <person name="Goen A.E."/>
            <person name="Fatima S.A."/>
        </authorList>
    </citation>
    <scope>NUCLEOTIDE SEQUENCE [LARGE SCALE GENOMIC DNA]</scope>
    <source>
        <strain evidence="2 3">ATCC 700314</strain>
    </source>
</reference>
<keyword evidence="1" id="KW-1133">Transmembrane helix</keyword>
<organism evidence="2 3">
    <name type="scientific">Xanthobacter tagetidis</name>
    <dbReference type="NCBI Taxonomy" id="60216"/>
    <lineage>
        <taxon>Bacteria</taxon>
        <taxon>Pseudomonadati</taxon>
        <taxon>Pseudomonadota</taxon>
        <taxon>Alphaproteobacteria</taxon>
        <taxon>Hyphomicrobiales</taxon>
        <taxon>Xanthobacteraceae</taxon>
        <taxon>Xanthobacter</taxon>
    </lineage>
</organism>
<dbReference type="Proteomes" id="UP000269692">
    <property type="component" value="Unassembled WGS sequence"/>
</dbReference>
<evidence type="ECO:0000313" key="3">
    <source>
        <dbReference type="Proteomes" id="UP000269692"/>
    </source>
</evidence>
<dbReference type="InterPro" id="IPR021329">
    <property type="entry name" value="DUF2938"/>
</dbReference>
<protein>
    <submittedName>
        <fullName evidence="2">DUF2938 family protein</fullName>
    </submittedName>
</protein>
<name>A0A3L7AKZ3_9HYPH</name>
<keyword evidence="3" id="KW-1185">Reference proteome</keyword>
<feature type="transmembrane region" description="Helical" evidence="1">
    <location>
        <begin position="73"/>
        <end position="93"/>
    </location>
</feature>
<feature type="transmembrane region" description="Helical" evidence="1">
    <location>
        <begin position="100"/>
        <end position="118"/>
    </location>
</feature>
<dbReference type="Pfam" id="PF11158">
    <property type="entry name" value="DUF2938"/>
    <property type="match status" value="1"/>
</dbReference>
<dbReference type="AlphaFoldDB" id="A0A3L7AKZ3"/>
<accession>A0A3L7AKZ3</accession>
<dbReference type="OrthoDB" id="9812539at2"/>
<gene>
    <name evidence="2" type="ORF">D9R14_04745</name>
</gene>
<keyword evidence="1" id="KW-0812">Transmembrane</keyword>
<dbReference type="EMBL" id="RCTF01000003">
    <property type="protein sequence ID" value="RLP80380.1"/>
    <property type="molecule type" value="Genomic_DNA"/>
</dbReference>
<proteinExistence type="predicted"/>
<comment type="caution">
    <text evidence="2">The sequence shown here is derived from an EMBL/GenBank/DDBJ whole genome shotgun (WGS) entry which is preliminary data.</text>
</comment>
<evidence type="ECO:0000313" key="2">
    <source>
        <dbReference type="EMBL" id="RLP80380.1"/>
    </source>
</evidence>
<sequence length="165" mass="17546">MMMMAALYVLIVGVVATAALDLWQQVCRLVFGLPITDWGLIGRWVGHFRDGQFTQPDIGKAAPVPGERPLGWLVHYVVGIGYAVVYLGLVWLVLGAPPSLVSALVFAALSVGVTWFFMEPVLGAGVMAARAPNRPVALAHDLSSHLAMGFGLWAGDLIARPLIGG</sequence>
<evidence type="ECO:0000256" key="1">
    <source>
        <dbReference type="SAM" id="Phobius"/>
    </source>
</evidence>
<keyword evidence="1" id="KW-0472">Membrane</keyword>